<organism evidence="7 8">
    <name type="scientific">Bonamia ostreae</name>
    <dbReference type="NCBI Taxonomy" id="126728"/>
    <lineage>
        <taxon>Eukaryota</taxon>
        <taxon>Sar</taxon>
        <taxon>Rhizaria</taxon>
        <taxon>Endomyxa</taxon>
        <taxon>Ascetosporea</taxon>
        <taxon>Haplosporida</taxon>
        <taxon>Bonamia</taxon>
    </lineage>
</organism>
<evidence type="ECO:0008006" key="9">
    <source>
        <dbReference type="Google" id="ProtNLM"/>
    </source>
</evidence>
<evidence type="ECO:0000259" key="6">
    <source>
        <dbReference type="PROSITE" id="PS51194"/>
    </source>
</evidence>
<dbReference type="SUPFAM" id="SSF52540">
    <property type="entry name" value="P-loop containing nucleoside triphosphate hydrolases"/>
    <property type="match status" value="2"/>
</dbReference>
<dbReference type="SMART" id="SM00490">
    <property type="entry name" value="HELICc"/>
    <property type="match status" value="1"/>
</dbReference>
<dbReference type="SMART" id="SM00487">
    <property type="entry name" value="DEXDc"/>
    <property type="match status" value="1"/>
</dbReference>
<evidence type="ECO:0000313" key="7">
    <source>
        <dbReference type="EMBL" id="MES1918022.1"/>
    </source>
</evidence>
<gene>
    <name evidence="7" type="ORF">MHBO_000053</name>
</gene>
<dbReference type="PANTHER" id="PTHR47960">
    <property type="entry name" value="DEAD-BOX ATP-DEPENDENT RNA HELICASE 50"/>
    <property type="match status" value="1"/>
</dbReference>
<dbReference type="InterPro" id="IPR044742">
    <property type="entry name" value="DEAD/DEAH_RhlB"/>
</dbReference>
<dbReference type="Pfam" id="PF00270">
    <property type="entry name" value="DEAD"/>
    <property type="match status" value="1"/>
</dbReference>
<dbReference type="CDD" id="cd18787">
    <property type="entry name" value="SF2_C_DEAD"/>
    <property type="match status" value="1"/>
</dbReference>
<dbReference type="InterPro" id="IPR027417">
    <property type="entry name" value="P-loop_NTPase"/>
</dbReference>
<dbReference type="PROSITE" id="PS51192">
    <property type="entry name" value="HELICASE_ATP_BIND_1"/>
    <property type="match status" value="1"/>
</dbReference>
<evidence type="ECO:0000256" key="4">
    <source>
        <dbReference type="ARBA" id="ARBA00022840"/>
    </source>
</evidence>
<dbReference type="EMBL" id="JBDODL010000007">
    <property type="protein sequence ID" value="MES1918022.1"/>
    <property type="molecule type" value="Genomic_DNA"/>
</dbReference>
<accession>A0ABV2AFK0</accession>
<dbReference type="Gene3D" id="3.40.50.300">
    <property type="entry name" value="P-loop containing nucleotide triphosphate hydrolases"/>
    <property type="match status" value="2"/>
</dbReference>
<keyword evidence="4" id="KW-0067">ATP-binding</keyword>
<dbReference type="Proteomes" id="UP001439008">
    <property type="component" value="Unassembled WGS sequence"/>
</dbReference>
<feature type="domain" description="Helicase C-terminal" evidence="6">
    <location>
        <begin position="261"/>
        <end position="425"/>
    </location>
</feature>
<keyword evidence="8" id="KW-1185">Reference proteome</keyword>
<evidence type="ECO:0000256" key="1">
    <source>
        <dbReference type="ARBA" id="ARBA00022741"/>
    </source>
</evidence>
<dbReference type="InterPro" id="IPR014001">
    <property type="entry name" value="Helicase_ATP-bd"/>
</dbReference>
<evidence type="ECO:0000259" key="5">
    <source>
        <dbReference type="PROSITE" id="PS51192"/>
    </source>
</evidence>
<dbReference type="InterPro" id="IPR011545">
    <property type="entry name" value="DEAD/DEAH_box_helicase_dom"/>
</dbReference>
<proteinExistence type="predicted"/>
<name>A0ABV2AFK0_9EUKA</name>
<dbReference type="InterPro" id="IPR001650">
    <property type="entry name" value="Helicase_C-like"/>
</dbReference>
<dbReference type="CDD" id="cd00268">
    <property type="entry name" value="DEADc"/>
    <property type="match status" value="1"/>
</dbReference>
<reference evidence="7 8" key="1">
    <citation type="journal article" date="2024" name="BMC Biol.">
        <title>Comparative genomics of Ascetosporea gives new insight into the evolutionary basis for animal parasitism in Rhizaria.</title>
        <authorList>
            <person name="Hiltunen Thoren M."/>
            <person name="Onut-Brannstrom I."/>
            <person name="Alfjorden A."/>
            <person name="Peckova H."/>
            <person name="Swords F."/>
            <person name="Hooper C."/>
            <person name="Holzer A.S."/>
            <person name="Bass D."/>
            <person name="Burki F."/>
        </authorList>
    </citation>
    <scope>NUCLEOTIDE SEQUENCE [LARGE SCALE GENOMIC DNA]</scope>
    <source>
        <strain evidence="7">20-A016</strain>
    </source>
</reference>
<keyword evidence="3" id="KW-0347">Helicase</keyword>
<feature type="domain" description="Helicase ATP-binding" evidence="5">
    <location>
        <begin position="48"/>
        <end position="237"/>
    </location>
</feature>
<dbReference type="PROSITE" id="PS51194">
    <property type="entry name" value="HELICASE_CTER"/>
    <property type="match status" value="1"/>
</dbReference>
<evidence type="ECO:0000313" key="8">
    <source>
        <dbReference type="Proteomes" id="UP001439008"/>
    </source>
</evidence>
<keyword evidence="1" id="KW-0547">Nucleotide-binding</keyword>
<dbReference type="Pfam" id="PF00271">
    <property type="entry name" value="Helicase_C"/>
    <property type="match status" value="1"/>
</dbReference>
<comment type="caution">
    <text evidence="7">The sequence shown here is derived from an EMBL/GenBank/DDBJ whole genome shotgun (WGS) entry which is preliminary data.</text>
</comment>
<sequence>MQQIKRRLSTIQMQNKKKFSDFELEDDIQKFLKSVNIKYPTNVQTKVLDLLLRGEDVVFADQTGTGKTFSTIIYSVQRIKNILSERESHILKPGAPLAIIVSPTRELATQILKTAKQISHVARFSSSLLTQSGKIRNQKEELRKGPHLVVGTPGTLIKHIKLKSLDLSEVRFFAFDEVDVLFDKGFVEESRRLKKEAENNFKEDPPFHSTQFCGCSSTIITRNLTYLQRQFPFAYPVVTKMHQVPPKEIKVKFIELGGRDKMQTLHIEIEEMSRKNKKMPMTLIFCNSEKSCAAVKNFLAANSFDVVEMHNGLKQIVNFCTFQDRKNNYETWKSKGCQILVATDIACRGLDTDCEHVFLFDFPVTTTEYLNRIGRTARLGKPGDVTALLNKSDVPFAKRIEYCHRTGKPLNNIASSRPISLKLLKQYGTKKLQHTSEFSIPPQHAKMDSLVADPSKFKRGEMQIRQLANRYSVSNRKSGFKWFYTEKGRNRRWVKNTDKKAFEQELRNNQKIFNKRK</sequence>
<keyword evidence="2" id="KW-0378">Hydrolase</keyword>
<protein>
    <recommendedName>
        <fullName evidence="9">RNA helicase</fullName>
    </recommendedName>
</protein>
<evidence type="ECO:0000256" key="2">
    <source>
        <dbReference type="ARBA" id="ARBA00022801"/>
    </source>
</evidence>
<evidence type="ECO:0000256" key="3">
    <source>
        <dbReference type="ARBA" id="ARBA00022806"/>
    </source>
</evidence>